<keyword evidence="3" id="KW-1003">Cell membrane</keyword>
<dbReference type="InterPro" id="IPR010065">
    <property type="entry name" value="AA_ABC_transptr_permease_3TM"/>
</dbReference>
<dbReference type="SUPFAM" id="SSF161098">
    <property type="entry name" value="MetI-like"/>
    <property type="match status" value="1"/>
</dbReference>
<feature type="domain" description="ABC transmembrane type-1" evidence="9">
    <location>
        <begin position="18"/>
        <end position="206"/>
    </location>
</feature>
<dbReference type="PANTHER" id="PTHR30614">
    <property type="entry name" value="MEMBRANE COMPONENT OF AMINO ACID ABC TRANSPORTER"/>
    <property type="match status" value="1"/>
</dbReference>
<dbReference type="EMBL" id="JAAIUV010000004">
    <property type="protein sequence ID" value="NEX78138.1"/>
    <property type="molecule type" value="Genomic_DNA"/>
</dbReference>
<keyword evidence="11" id="KW-1185">Reference proteome</keyword>
<reference evidence="10" key="1">
    <citation type="submission" date="2020-02" db="EMBL/GenBank/DDBJ databases">
        <title>Bacillus sedimentmangrovi sp. nov., isolated from sediment of the mangrove ecosystem.</title>
        <authorList>
            <person name="Liu G."/>
        </authorList>
    </citation>
    <scope>NUCLEOTIDE SEQUENCE [LARGE SCALE GENOMIC DNA]</scope>
    <source>
        <strain evidence="10">SgZ-7</strain>
    </source>
</reference>
<gene>
    <name evidence="10" type="primary">ehuD</name>
    <name evidence="10" type="ORF">G4Z05_04440</name>
</gene>
<dbReference type="RefSeq" id="WP_163250702.1">
    <property type="nucleotide sequence ID" value="NZ_JAAIUV010000004.1"/>
</dbReference>
<keyword evidence="7 8" id="KW-0472">Membrane</keyword>
<evidence type="ECO:0000256" key="5">
    <source>
        <dbReference type="ARBA" id="ARBA00022970"/>
    </source>
</evidence>
<evidence type="ECO:0000313" key="10">
    <source>
        <dbReference type="EMBL" id="NEX78138.1"/>
    </source>
</evidence>
<evidence type="ECO:0000259" key="9">
    <source>
        <dbReference type="PROSITE" id="PS50928"/>
    </source>
</evidence>
<feature type="transmembrane region" description="Helical" evidence="8">
    <location>
        <begin position="188"/>
        <end position="206"/>
    </location>
</feature>
<proteinExistence type="inferred from homology"/>
<comment type="caution">
    <text evidence="10">The sequence shown here is derived from an EMBL/GenBank/DDBJ whole genome shotgun (WGS) entry which is preliminary data.</text>
</comment>
<name>A0A6B3TN92_9BACI</name>
<accession>A0A6B3TN92</accession>
<dbReference type="CDD" id="cd06261">
    <property type="entry name" value="TM_PBP2"/>
    <property type="match status" value="1"/>
</dbReference>
<evidence type="ECO:0000313" key="11">
    <source>
        <dbReference type="Proteomes" id="UP000481621"/>
    </source>
</evidence>
<dbReference type="NCBIfam" id="TIGR01726">
    <property type="entry name" value="HEQRo_perm_3TM"/>
    <property type="match status" value="1"/>
</dbReference>
<dbReference type="GO" id="GO:0006865">
    <property type="term" value="P:amino acid transport"/>
    <property type="evidence" value="ECO:0007669"/>
    <property type="project" value="UniProtKB-KW"/>
</dbReference>
<keyword evidence="2 8" id="KW-0813">Transport</keyword>
<feature type="transmembrane region" description="Helical" evidence="8">
    <location>
        <begin position="135"/>
        <end position="153"/>
    </location>
</feature>
<dbReference type="InterPro" id="IPR035906">
    <property type="entry name" value="MetI-like_sf"/>
</dbReference>
<evidence type="ECO:0000256" key="2">
    <source>
        <dbReference type="ARBA" id="ARBA00022448"/>
    </source>
</evidence>
<sequence>MWSWDYTFEVFPVIFKAMWITLSATIVAFALAMVLGIILAVLRRSSFKPLVWTIIGLSEFIRATPPLVQLFFVFYDLPFFGISLSPFVAGVIGLGVHYSTYCAEIYRSGIESVPRGQWEAATALNFSRTQRWTKVILPQAIPPIIPMLGNYLISMFKDTPLLSAITVVEMLQTAKIAGSASFRYLEPFTIVGFLFLVLSYPSALLIKQLEVHLNRRKKENKAKKSKVKDVAPSC</sequence>
<evidence type="ECO:0000256" key="1">
    <source>
        <dbReference type="ARBA" id="ARBA00004651"/>
    </source>
</evidence>
<evidence type="ECO:0000256" key="3">
    <source>
        <dbReference type="ARBA" id="ARBA00022475"/>
    </source>
</evidence>
<protein>
    <submittedName>
        <fullName evidence="10">Ectoine/hydroxyectoine ABC transporter permease subunit EhuD</fullName>
    </submittedName>
</protein>
<dbReference type="NCBIfam" id="TIGR03003">
    <property type="entry name" value="ectoine_ehuD"/>
    <property type="match status" value="1"/>
</dbReference>
<keyword evidence="5" id="KW-0029">Amino-acid transport</keyword>
<dbReference type="Gene3D" id="1.10.3720.10">
    <property type="entry name" value="MetI-like"/>
    <property type="match status" value="1"/>
</dbReference>
<dbReference type="GO" id="GO:0022857">
    <property type="term" value="F:transmembrane transporter activity"/>
    <property type="evidence" value="ECO:0007669"/>
    <property type="project" value="InterPro"/>
</dbReference>
<evidence type="ECO:0000256" key="4">
    <source>
        <dbReference type="ARBA" id="ARBA00022692"/>
    </source>
</evidence>
<dbReference type="InterPro" id="IPR043429">
    <property type="entry name" value="ArtM/GltK/GlnP/TcyL/YhdX-like"/>
</dbReference>
<dbReference type="Pfam" id="PF00528">
    <property type="entry name" value="BPD_transp_1"/>
    <property type="match status" value="1"/>
</dbReference>
<comment type="similarity">
    <text evidence="8">Belongs to the binding-protein-dependent transport system permease family.</text>
</comment>
<dbReference type="AlphaFoldDB" id="A0A6B3TN92"/>
<keyword evidence="4 8" id="KW-0812">Transmembrane</keyword>
<dbReference type="GO" id="GO:0043190">
    <property type="term" value="C:ATP-binding cassette (ABC) transporter complex"/>
    <property type="evidence" value="ECO:0007669"/>
    <property type="project" value="InterPro"/>
</dbReference>
<feature type="transmembrane region" description="Helical" evidence="8">
    <location>
        <begin position="20"/>
        <end position="42"/>
    </location>
</feature>
<dbReference type="Proteomes" id="UP000481621">
    <property type="component" value="Unassembled WGS sequence"/>
</dbReference>
<feature type="transmembrane region" description="Helical" evidence="8">
    <location>
        <begin position="79"/>
        <end position="98"/>
    </location>
</feature>
<dbReference type="InterPro" id="IPR014341">
    <property type="entry name" value="Ectoine_EhuD"/>
</dbReference>
<feature type="transmembrane region" description="Helical" evidence="8">
    <location>
        <begin position="49"/>
        <end position="73"/>
    </location>
</feature>
<dbReference type="PROSITE" id="PS50928">
    <property type="entry name" value="ABC_TM1"/>
    <property type="match status" value="1"/>
</dbReference>
<dbReference type="PANTHER" id="PTHR30614:SF0">
    <property type="entry name" value="L-CYSTINE TRANSPORT SYSTEM PERMEASE PROTEIN TCYL"/>
    <property type="match status" value="1"/>
</dbReference>
<comment type="subcellular location">
    <subcellularLocation>
        <location evidence="1 8">Cell membrane</location>
        <topology evidence="1 8">Multi-pass membrane protein</topology>
    </subcellularLocation>
</comment>
<keyword evidence="6 8" id="KW-1133">Transmembrane helix</keyword>
<evidence type="ECO:0000256" key="6">
    <source>
        <dbReference type="ARBA" id="ARBA00022989"/>
    </source>
</evidence>
<evidence type="ECO:0000256" key="7">
    <source>
        <dbReference type="ARBA" id="ARBA00023136"/>
    </source>
</evidence>
<organism evidence="10 11">
    <name type="scientific">Neobacillus thermocopriae</name>
    <dbReference type="NCBI Taxonomy" id="1215031"/>
    <lineage>
        <taxon>Bacteria</taxon>
        <taxon>Bacillati</taxon>
        <taxon>Bacillota</taxon>
        <taxon>Bacilli</taxon>
        <taxon>Bacillales</taxon>
        <taxon>Bacillaceae</taxon>
        <taxon>Neobacillus</taxon>
    </lineage>
</organism>
<dbReference type="InterPro" id="IPR000515">
    <property type="entry name" value="MetI-like"/>
</dbReference>
<evidence type="ECO:0000256" key="8">
    <source>
        <dbReference type="RuleBase" id="RU363032"/>
    </source>
</evidence>